<evidence type="ECO:0000313" key="1">
    <source>
        <dbReference type="EMBL" id="GCE15429.1"/>
    </source>
</evidence>
<organism evidence="1 2">
    <name type="scientific">Tengunoibacter tsumagoiensis</name>
    <dbReference type="NCBI Taxonomy" id="2014871"/>
    <lineage>
        <taxon>Bacteria</taxon>
        <taxon>Bacillati</taxon>
        <taxon>Chloroflexota</taxon>
        <taxon>Ktedonobacteria</taxon>
        <taxon>Ktedonobacterales</taxon>
        <taxon>Dictyobacteraceae</taxon>
        <taxon>Tengunoibacter</taxon>
    </lineage>
</organism>
<name>A0A402A8J8_9CHLR</name>
<gene>
    <name evidence="1" type="ORF">KTT_52880</name>
</gene>
<dbReference type="EMBL" id="BIFR01000002">
    <property type="protein sequence ID" value="GCE15429.1"/>
    <property type="molecule type" value="Genomic_DNA"/>
</dbReference>
<dbReference type="AlphaFoldDB" id="A0A402A8J8"/>
<protein>
    <submittedName>
        <fullName evidence="1">Uncharacterized protein</fullName>
    </submittedName>
</protein>
<dbReference type="RefSeq" id="WP_126582894.1">
    <property type="nucleotide sequence ID" value="NZ_BIFR01000002.1"/>
</dbReference>
<evidence type="ECO:0000313" key="2">
    <source>
        <dbReference type="Proteomes" id="UP000287352"/>
    </source>
</evidence>
<dbReference type="Proteomes" id="UP000287352">
    <property type="component" value="Unassembled WGS sequence"/>
</dbReference>
<sequence length="123" mass="14417">MTESYSQRLLLYTLLQTHPDWQQAHLANVTGMSESWVKKWRRRLRPYVHAPFDVVYVVLQGQPCMRKTPPAHLSVEEVLPLPGSLPHLQELERPGWDLNSLVSQMDACYTSKDDVFHSIYLWR</sequence>
<accession>A0A402A8J8</accession>
<dbReference type="OrthoDB" id="141763at2"/>
<proteinExistence type="predicted"/>
<reference evidence="2" key="1">
    <citation type="submission" date="2018-12" db="EMBL/GenBank/DDBJ databases">
        <title>Tengunoibacter tsumagoiensis gen. nov., sp. nov., Dictyobacter kobayashii sp. nov., D. alpinus sp. nov., and D. joshuensis sp. nov. and description of Dictyobacteraceae fam. nov. within the order Ktedonobacterales isolated from Tengu-no-mugimeshi.</title>
        <authorList>
            <person name="Wang C.M."/>
            <person name="Zheng Y."/>
            <person name="Sakai Y."/>
            <person name="Toyoda A."/>
            <person name="Minakuchi Y."/>
            <person name="Abe K."/>
            <person name="Yokota A."/>
            <person name="Yabe S."/>
        </authorList>
    </citation>
    <scope>NUCLEOTIDE SEQUENCE [LARGE SCALE GENOMIC DNA]</scope>
    <source>
        <strain evidence="2">Uno3</strain>
    </source>
</reference>
<comment type="caution">
    <text evidence="1">The sequence shown here is derived from an EMBL/GenBank/DDBJ whole genome shotgun (WGS) entry which is preliminary data.</text>
</comment>
<keyword evidence="2" id="KW-1185">Reference proteome</keyword>